<evidence type="ECO:0000313" key="2">
    <source>
        <dbReference type="EMBL" id="EKF56368.1"/>
    </source>
</evidence>
<feature type="transmembrane region" description="Helical" evidence="1">
    <location>
        <begin position="12"/>
        <end position="33"/>
    </location>
</feature>
<evidence type="ECO:0000256" key="1">
    <source>
        <dbReference type="SAM" id="Phobius"/>
    </source>
</evidence>
<sequence>MEKTQPTTGQFALRYGLILGALTIVFSLMLHFMDMQYDQGMAKNIVSMIMLIGVIILAIIQFKKLNNSYISVSEALKIGVGTSLIGGIIAVLYILVYVNFIDPNFHEQIAELSRAGMIKQNPEMTQEQLDTAVEMQQKFFWVTYPFILIFNIFIGFVVSLITGLIVKKGKNEF</sequence>
<gene>
    <name evidence="2" type="ORF">I215_02558</name>
</gene>
<keyword evidence="3" id="KW-1185">Reference proteome</keyword>
<name>K2P5W0_9FLAO</name>
<proteinExistence type="predicted"/>
<feature type="transmembrane region" description="Helical" evidence="1">
    <location>
        <begin position="75"/>
        <end position="98"/>
    </location>
</feature>
<dbReference type="STRING" id="555500.I215_02558"/>
<organism evidence="2 3">
    <name type="scientific">Galbibacter marinus</name>
    <dbReference type="NCBI Taxonomy" id="555500"/>
    <lineage>
        <taxon>Bacteria</taxon>
        <taxon>Pseudomonadati</taxon>
        <taxon>Bacteroidota</taxon>
        <taxon>Flavobacteriia</taxon>
        <taxon>Flavobacteriales</taxon>
        <taxon>Flavobacteriaceae</taxon>
        <taxon>Galbibacter</taxon>
    </lineage>
</organism>
<keyword evidence="1" id="KW-1133">Transmembrane helix</keyword>
<dbReference type="AlphaFoldDB" id="K2P5W0"/>
<protein>
    <recommendedName>
        <fullName evidence="4">DUF4199 domain-containing protein</fullName>
    </recommendedName>
</protein>
<evidence type="ECO:0000313" key="3">
    <source>
        <dbReference type="Proteomes" id="UP000007364"/>
    </source>
</evidence>
<comment type="caution">
    <text evidence="2">The sequence shown here is derived from an EMBL/GenBank/DDBJ whole genome shotgun (WGS) entry which is preliminary data.</text>
</comment>
<accession>K2P5W0</accession>
<feature type="transmembrane region" description="Helical" evidence="1">
    <location>
        <begin position="45"/>
        <end position="63"/>
    </location>
</feature>
<keyword evidence="1" id="KW-0812">Transmembrane</keyword>
<evidence type="ECO:0008006" key="4">
    <source>
        <dbReference type="Google" id="ProtNLM"/>
    </source>
</evidence>
<dbReference type="Pfam" id="PF13858">
    <property type="entry name" value="DUF4199"/>
    <property type="match status" value="1"/>
</dbReference>
<dbReference type="eggNOG" id="ENOG5031WK9">
    <property type="taxonomic scope" value="Bacteria"/>
</dbReference>
<dbReference type="Proteomes" id="UP000007364">
    <property type="component" value="Unassembled WGS sequence"/>
</dbReference>
<reference evidence="2 3" key="1">
    <citation type="journal article" date="2012" name="J. Bacteriol.">
        <title>Genome Sequence of Galbibacter marinum Type Strain ck-I2-15.</title>
        <authorList>
            <person name="Lai Q."/>
            <person name="Li C."/>
            <person name="Shao Z."/>
        </authorList>
    </citation>
    <scope>NUCLEOTIDE SEQUENCE [LARGE SCALE GENOMIC DNA]</scope>
    <source>
        <strain evidence="3">ck-I2-15</strain>
    </source>
</reference>
<keyword evidence="1" id="KW-0472">Membrane</keyword>
<dbReference type="InterPro" id="IPR025250">
    <property type="entry name" value="DUF4199"/>
</dbReference>
<feature type="transmembrane region" description="Helical" evidence="1">
    <location>
        <begin position="144"/>
        <end position="166"/>
    </location>
</feature>
<dbReference type="EMBL" id="AMSG01000002">
    <property type="protein sequence ID" value="EKF56368.1"/>
    <property type="molecule type" value="Genomic_DNA"/>
</dbReference>
<dbReference type="OrthoDB" id="1122768at2"/>
<dbReference type="RefSeq" id="WP_008990387.1">
    <property type="nucleotide sequence ID" value="NZ_AMSG01000002.1"/>
</dbReference>